<feature type="domain" description="DUF8017" evidence="2">
    <location>
        <begin position="58"/>
        <end position="230"/>
    </location>
</feature>
<name>A0A7L4YJR2_9ACTN</name>
<accession>A0A7L4YJR2</accession>
<dbReference type="InterPro" id="IPR058330">
    <property type="entry name" value="DUF8017"/>
</dbReference>
<keyword evidence="1" id="KW-0812">Transmembrane</keyword>
<evidence type="ECO:0000256" key="1">
    <source>
        <dbReference type="SAM" id="Phobius"/>
    </source>
</evidence>
<evidence type="ECO:0000313" key="4">
    <source>
        <dbReference type="Proteomes" id="UP000463857"/>
    </source>
</evidence>
<protein>
    <recommendedName>
        <fullName evidence="2">DUF8017 domain-containing protein</fullName>
    </recommendedName>
</protein>
<proteinExistence type="predicted"/>
<evidence type="ECO:0000313" key="3">
    <source>
        <dbReference type="EMBL" id="QHB99331.1"/>
    </source>
</evidence>
<sequence length="238" mass="24753">MTSPAPRSRLFTGPMLAAVGVIVALAIAVVVVLVTRDPSGSEASASSSGTAPATYSKPDGWETVTGYGLSWDYPKSADPFESAKWSNPQDGTVQSISLEGFIGYPTCDKSSGKELTAATLALEVDDPKEGANSAMTTTGGIVLQAGDEYSLSSYSNDDVEDYTTASGLKGGRLTATLTIPEADACGTTQYAITTFATKNASGEPVALIIVHRMDGELLASENELSDIAETMAFSLREE</sequence>
<feature type="transmembrane region" description="Helical" evidence="1">
    <location>
        <begin position="15"/>
        <end position="34"/>
    </location>
</feature>
<dbReference type="Pfam" id="PF26056">
    <property type="entry name" value="DUF8017"/>
    <property type="match status" value="1"/>
</dbReference>
<keyword evidence="1" id="KW-0472">Membrane</keyword>
<reference evidence="3 4" key="1">
    <citation type="journal article" date="2018" name="Int. J. Syst. Evol. Microbiol.">
        <title>Epidermidibacterium keratini gen. nov., sp. nov., a member of the family Sporichthyaceae, isolated from keratin epidermis.</title>
        <authorList>
            <person name="Lee D.G."/>
            <person name="Trujillo M.E."/>
            <person name="Kang S."/>
            <person name="Nam J.J."/>
            <person name="Kim Y.J."/>
        </authorList>
    </citation>
    <scope>NUCLEOTIDE SEQUENCE [LARGE SCALE GENOMIC DNA]</scope>
    <source>
        <strain evidence="3 4">EPI-7</strain>
    </source>
</reference>
<keyword evidence="4" id="KW-1185">Reference proteome</keyword>
<dbReference type="Proteomes" id="UP000463857">
    <property type="component" value="Chromosome"/>
</dbReference>
<dbReference type="AlphaFoldDB" id="A0A7L4YJR2"/>
<dbReference type="RefSeq" id="WP_159542700.1">
    <property type="nucleotide sequence ID" value="NZ_CP047156.1"/>
</dbReference>
<keyword evidence="1" id="KW-1133">Transmembrane helix</keyword>
<organism evidence="3 4">
    <name type="scientific">Epidermidibacterium keratini</name>
    <dbReference type="NCBI Taxonomy" id="1891644"/>
    <lineage>
        <taxon>Bacteria</taxon>
        <taxon>Bacillati</taxon>
        <taxon>Actinomycetota</taxon>
        <taxon>Actinomycetes</taxon>
        <taxon>Sporichthyales</taxon>
        <taxon>Sporichthyaceae</taxon>
        <taxon>Epidermidibacterium</taxon>
    </lineage>
</organism>
<gene>
    <name evidence="3" type="ORF">EK0264_02875</name>
</gene>
<dbReference type="EMBL" id="CP047156">
    <property type="protein sequence ID" value="QHB99331.1"/>
    <property type="molecule type" value="Genomic_DNA"/>
</dbReference>
<dbReference type="InParanoid" id="A0A7L4YJR2"/>
<evidence type="ECO:0000259" key="2">
    <source>
        <dbReference type="Pfam" id="PF26056"/>
    </source>
</evidence>
<dbReference type="KEGG" id="eke:EK0264_02875"/>